<comment type="caution">
    <text evidence="6">The sequence shown here is derived from an EMBL/GenBank/DDBJ whole genome shotgun (WGS) entry which is preliminary data.</text>
</comment>
<dbReference type="EC" id="3.1.4.17" evidence="6"/>
<dbReference type="OrthoDB" id="5505563at2"/>
<keyword evidence="1" id="KW-0479">Metal-binding</keyword>
<reference evidence="6 7" key="1">
    <citation type="submission" date="2019-02" db="EMBL/GenBank/DDBJ databases">
        <title>Deep-cultivation of Planctomycetes and their phenomic and genomic characterization uncovers novel biology.</title>
        <authorList>
            <person name="Wiegand S."/>
            <person name="Jogler M."/>
            <person name="Boedeker C."/>
            <person name="Pinto D."/>
            <person name="Vollmers J."/>
            <person name="Rivas-Marin E."/>
            <person name="Kohn T."/>
            <person name="Peeters S.H."/>
            <person name="Heuer A."/>
            <person name="Rast P."/>
            <person name="Oberbeckmann S."/>
            <person name="Bunk B."/>
            <person name="Jeske O."/>
            <person name="Meyerdierks A."/>
            <person name="Storesund J.E."/>
            <person name="Kallscheuer N."/>
            <person name="Luecker S."/>
            <person name="Lage O.M."/>
            <person name="Pohl T."/>
            <person name="Merkel B.J."/>
            <person name="Hornburger P."/>
            <person name="Mueller R.-W."/>
            <person name="Bruemmer F."/>
            <person name="Labrenz M."/>
            <person name="Spormann A.M."/>
            <person name="Op Den Camp H."/>
            <person name="Overmann J."/>
            <person name="Amann R."/>
            <person name="Jetten M.S.M."/>
            <person name="Mascher T."/>
            <person name="Medema M.H."/>
            <person name="Devos D.P."/>
            <person name="Kaster A.-K."/>
            <person name="Ovreas L."/>
            <person name="Rohde M."/>
            <person name="Galperin M.Y."/>
            <person name="Jogler C."/>
        </authorList>
    </citation>
    <scope>NUCLEOTIDE SEQUENCE [LARGE SCALE GENOMIC DNA]</scope>
    <source>
        <strain evidence="6 7">Pan54</strain>
    </source>
</reference>
<keyword evidence="7" id="KW-1185">Reference proteome</keyword>
<sequence>MPIHYTRLHRREFLQTSLVAGASMLTFGQVLGDDKQQNVPEHVALLSDTHIDADATKVVRGSVMSANLQKVIADVIAQPQQPAQAFIDGDCAFNVGLPEDYRTLASLLVAFPAANIPLHMALGNHDDRTAFLKQFASLNEETQAVEGKHVSRIETKHANWFLTDTLQKVNNVTGEIGAQQLDWLSSALKANREKPAIVLGHHNPQFDAREDARVTGLQDSLALFELLESLPHVKAYVFGHTHSWSVKQRDSGLHLINLPPIGYAFNETSPIGWVDAALTATGMQLTLRCTDPNHAQHLTQQELAW</sequence>
<evidence type="ECO:0000256" key="4">
    <source>
        <dbReference type="ARBA" id="ARBA00025742"/>
    </source>
</evidence>
<evidence type="ECO:0000256" key="1">
    <source>
        <dbReference type="ARBA" id="ARBA00022723"/>
    </source>
</evidence>
<dbReference type="GO" id="GO:0004114">
    <property type="term" value="F:3',5'-cyclic-nucleotide phosphodiesterase activity"/>
    <property type="evidence" value="ECO:0007669"/>
    <property type="project" value="UniProtKB-EC"/>
</dbReference>
<dbReference type="PANTHER" id="PTHR42988">
    <property type="entry name" value="PHOSPHOHYDROLASE"/>
    <property type="match status" value="1"/>
</dbReference>
<keyword evidence="2 6" id="KW-0378">Hydrolase</keyword>
<evidence type="ECO:0000256" key="2">
    <source>
        <dbReference type="ARBA" id="ARBA00022801"/>
    </source>
</evidence>
<feature type="domain" description="Calcineurin-like phosphoesterase" evidence="5">
    <location>
        <begin position="43"/>
        <end position="243"/>
    </location>
</feature>
<dbReference type="Gene3D" id="3.60.21.10">
    <property type="match status" value="1"/>
</dbReference>
<name>A0A5C5XEF0_9PLAN</name>
<dbReference type="SUPFAM" id="SSF56300">
    <property type="entry name" value="Metallo-dependent phosphatases"/>
    <property type="match status" value="1"/>
</dbReference>
<dbReference type="AlphaFoldDB" id="A0A5C5XEF0"/>
<keyword evidence="3" id="KW-0408">Iron</keyword>
<dbReference type="GO" id="GO:0046872">
    <property type="term" value="F:metal ion binding"/>
    <property type="evidence" value="ECO:0007669"/>
    <property type="project" value="UniProtKB-KW"/>
</dbReference>
<organism evidence="6 7">
    <name type="scientific">Rubinisphaera italica</name>
    <dbReference type="NCBI Taxonomy" id="2527969"/>
    <lineage>
        <taxon>Bacteria</taxon>
        <taxon>Pseudomonadati</taxon>
        <taxon>Planctomycetota</taxon>
        <taxon>Planctomycetia</taxon>
        <taxon>Planctomycetales</taxon>
        <taxon>Planctomycetaceae</taxon>
        <taxon>Rubinisphaera</taxon>
    </lineage>
</organism>
<comment type="similarity">
    <text evidence="4">Belongs to the cyclic nucleotide phosphodiesterase class-III family.</text>
</comment>
<dbReference type="Pfam" id="PF00149">
    <property type="entry name" value="Metallophos"/>
    <property type="match status" value="1"/>
</dbReference>
<evidence type="ECO:0000256" key="3">
    <source>
        <dbReference type="ARBA" id="ARBA00023004"/>
    </source>
</evidence>
<protein>
    <submittedName>
        <fullName evidence="6">3',5'-cyclic adenosine monophosphate phosphodiesterase CpdA</fullName>
        <ecNumber evidence="6">3.1.4.17</ecNumber>
    </submittedName>
</protein>
<evidence type="ECO:0000313" key="6">
    <source>
        <dbReference type="EMBL" id="TWT60693.1"/>
    </source>
</evidence>
<dbReference type="RefSeq" id="WP_146502782.1">
    <property type="nucleotide sequence ID" value="NZ_SJPG01000001.1"/>
</dbReference>
<evidence type="ECO:0000313" key="7">
    <source>
        <dbReference type="Proteomes" id="UP000316095"/>
    </source>
</evidence>
<dbReference type="EMBL" id="SJPG01000001">
    <property type="protein sequence ID" value="TWT60693.1"/>
    <property type="molecule type" value="Genomic_DNA"/>
</dbReference>
<dbReference type="InterPro" id="IPR004843">
    <property type="entry name" value="Calcineurin-like_PHP"/>
</dbReference>
<accession>A0A5C5XEF0</accession>
<dbReference type="PANTHER" id="PTHR42988:SF2">
    <property type="entry name" value="CYCLIC NUCLEOTIDE PHOSPHODIESTERASE CBUA0032-RELATED"/>
    <property type="match status" value="1"/>
</dbReference>
<proteinExistence type="inferred from homology"/>
<dbReference type="Proteomes" id="UP000316095">
    <property type="component" value="Unassembled WGS sequence"/>
</dbReference>
<dbReference type="InterPro" id="IPR029052">
    <property type="entry name" value="Metallo-depent_PP-like"/>
</dbReference>
<dbReference type="InterPro" id="IPR050884">
    <property type="entry name" value="CNP_phosphodiesterase-III"/>
</dbReference>
<gene>
    <name evidence="6" type="primary">cpdA_2</name>
    <name evidence="6" type="ORF">Pan54_14200</name>
</gene>
<evidence type="ECO:0000259" key="5">
    <source>
        <dbReference type="Pfam" id="PF00149"/>
    </source>
</evidence>